<dbReference type="BioCyc" id="AURANTIMONAS:SI859A1_01332-MONOMER"/>
<accession>Q1YIY8</accession>
<dbReference type="Proteomes" id="UP000000321">
    <property type="component" value="Unassembled WGS sequence"/>
</dbReference>
<proteinExistence type="predicted"/>
<feature type="region of interest" description="Disordered" evidence="1">
    <location>
        <begin position="60"/>
        <end position="79"/>
    </location>
</feature>
<sequence>MSKSRCGRAKTVSHSNCFNRAILGGRSHCRDRAIPCGHPSNVLLSLRRQKAFLKAGTIVAGPRRGETKRGGPSPDRPSFRPFRYPAWGASFIVMSPPTV</sequence>
<evidence type="ECO:0000313" key="3">
    <source>
        <dbReference type="Proteomes" id="UP000000321"/>
    </source>
</evidence>
<reference evidence="2 3" key="1">
    <citation type="journal article" date="2008" name="Appl. Environ. Microbiol.">
        <title>Genomic insights into Mn(II) oxidation by the marine alphaproteobacterium Aurantimonas sp. strain SI85-9A1.</title>
        <authorList>
            <person name="Dick G.J."/>
            <person name="Podell S."/>
            <person name="Johnson H.A."/>
            <person name="Rivera-Espinoza Y."/>
            <person name="Bernier-Latmani R."/>
            <person name="McCarthy J.K."/>
            <person name="Torpey J.W."/>
            <person name="Clement B.G."/>
            <person name="Gaasterland T."/>
            <person name="Tebo B.M."/>
        </authorList>
    </citation>
    <scope>NUCLEOTIDE SEQUENCE [LARGE SCALE GENOMIC DNA]</scope>
    <source>
        <strain evidence="2 3">SI85-9A1</strain>
    </source>
</reference>
<name>Q1YIY8_AURMS</name>
<protein>
    <submittedName>
        <fullName evidence="2">Uncharacterized protein</fullName>
    </submittedName>
</protein>
<organism evidence="2 3">
    <name type="scientific">Aurantimonas manganoxydans (strain ATCC BAA-1229 / DSM 21871 / SI85-9A1)</name>
    <dbReference type="NCBI Taxonomy" id="287752"/>
    <lineage>
        <taxon>Bacteria</taxon>
        <taxon>Pseudomonadati</taxon>
        <taxon>Pseudomonadota</taxon>
        <taxon>Alphaproteobacteria</taxon>
        <taxon>Hyphomicrobiales</taxon>
        <taxon>Aurantimonadaceae</taxon>
        <taxon>Aurantimonas</taxon>
    </lineage>
</organism>
<keyword evidence="3" id="KW-1185">Reference proteome</keyword>
<dbReference type="AlphaFoldDB" id="Q1YIY8"/>
<comment type="caution">
    <text evidence="2">The sequence shown here is derived from an EMBL/GenBank/DDBJ whole genome shotgun (WGS) entry which is preliminary data.</text>
</comment>
<evidence type="ECO:0000313" key="2">
    <source>
        <dbReference type="EMBL" id="EAS49979.1"/>
    </source>
</evidence>
<gene>
    <name evidence="2" type="ORF">SI859A1_01332</name>
</gene>
<evidence type="ECO:0000256" key="1">
    <source>
        <dbReference type="SAM" id="MobiDB-lite"/>
    </source>
</evidence>
<dbReference type="HOGENOM" id="CLU_2317155_0_0_5"/>
<dbReference type="EMBL" id="AAPJ01000003">
    <property type="protein sequence ID" value="EAS49979.1"/>
    <property type="molecule type" value="Genomic_DNA"/>
</dbReference>